<sequence>MININFYPESDKEEYVSAAKEYSEIWKKDGIKIFNAIENFSGLKFKTKLINAVTFEGPSYSLPLRLRSSYPESHKKATLIHELCHRILVDNYFYIFDNKNLSEDIHKIIYLFLYDIWVDLLGKKIANESKDVEIGYGDTTYKNAWGWALSFDKEARKLKFKEMVEKYSNHPKAINKPKT</sequence>
<accession>A0A1F8B0P1</accession>
<dbReference type="EMBL" id="MGHA01000070">
    <property type="protein sequence ID" value="OGM56998.1"/>
    <property type="molecule type" value="Genomic_DNA"/>
</dbReference>
<evidence type="ECO:0000313" key="1">
    <source>
        <dbReference type="EMBL" id="OGM56998.1"/>
    </source>
</evidence>
<dbReference type="STRING" id="1802514.A2955_05280"/>
<comment type="caution">
    <text evidence="1">The sequence shown here is derived from an EMBL/GenBank/DDBJ whole genome shotgun (WGS) entry which is preliminary data.</text>
</comment>
<gene>
    <name evidence="1" type="ORF">A2955_05280</name>
</gene>
<proteinExistence type="predicted"/>
<dbReference type="Proteomes" id="UP000177501">
    <property type="component" value="Unassembled WGS sequence"/>
</dbReference>
<reference evidence="1 2" key="1">
    <citation type="journal article" date="2016" name="Nat. Commun.">
        <title>Thousands of microbial genomes shed light on interconnected biogeochemical processes in an aquifer system.</title>
        <authorList>
            <person name="Anantharaman K."/>
            <person name="Brown C.T."/>
            <person name="Hug L.A."/>
            <person name="Sharon I."/>
            <person name="Castelle C.J."/>
            <person name="Probst A.J."/>
            <person name="Thomas B.C."/>
            <person name="Singh A."/>
            <person name="Wilkins M.J."/>
            <person name="Karaoz U."/>
            <person name="Brodie E.L."/>
            <person name="Williams K.H."/>
            <person name="Hubbard S.S."/>
            <person name="Banfield J.F."/>
        </authorList>
    </citation>
    <scope>NUCLEOTIDE SEQUENCE [LARGE SCALE GENOMIC DNA]</scope>
</reference>
<name>A0A1F8B0P1_9BACT</name>
<dbReference type="AlphaFoldDB" id="A0A1F8B0P1"/>
<protein>
    <submittedName>
        <fullName evidence="1">Uncharacterized protein</fullName>
    </submittedName>
</protein>
<evidence type="ECO:0000313" key="2">
    <source>
        <dbReference type="Proteomes" id="UP000177501"/>
    </source>
</evidence>
<organism evidence="1 2">
    <name type="scientific">Candidatus Woesebacteria bacterium RIFCSPLOWO2_01_FULL_37_19</name>
    <dbReference type="NCBI Taxonomy" id="1802514"/>
    <lineage>
        <taxon>Bacteria</taxon>
        <taxon>Candidatus Woeseibacteriota</taxon>
    </lineage>
</organism>